<dbReference type="EMBL" id="JAOYFB010000040">
    <property type="protein sequence ID" value="KAK4037354.1"/>
    <property type="molecule type" value="Genomic_DNA"/>
</dbReference>
<accession>A0ABR0B6P6</accession>
<comment type="caution">
    <text evidence="1">The sequence shown here is derived from an EMBL/GenBank/DDBJ whole genome shotgun (WGS) entry which is preliminary data.</text>
</comment>
<organism evidence="1 2">
    <name type="scientific">Daphnia magna</name>
    <dbReference type="NCBI Taxonomy" id="35525"/>
    <lineage>
        <taxon>Eukaryota</taxon>
        <taxon>Metazoa</taxon>
        <taxon>Ecdysozoa</taxon>
        <taxon>Arthropoda</taxon>
        <taxon>Crustacea</taxon>
        <taxon>Branchiopoda</taxon>
        <taxon>Diplostraca</taxon>
        <taxon>Cladocera</taxon>
        <taxon>Anomopoda</taxon>
        <taxon>Daphniidae</taxon>
        <taxon>Daphnia</taxon>
    </lineage>
</organism>
<gene>
    <name evidence="1" type="ORF">OUZ56_029391</name>
</gene>
<evidence type="ECO:0000313" key="1">
    <source>
        <dbReference type="EMBL" id="KAK4037354.1"/>
    </source>
</evidence>
<keyword evidence="2" id="KW-1185">Reference proteome</keyword>
<name>A0ABR0B6P6_9CRUS</name>
<proteinExistence type="predicted"/>
<dbReference type="Proteomes" id="UP001234178">
    <property type="component" value="Unassembled WGS sequence"/>
</dbReference>
<reference evidence="1 2" key="1">
    <citation type="journal article" date="2023" name="Nucleic Acids Res.">
        <title>The hologenome of Daphnia magna reveals possible DNA methylation and microbiome-mediated evolution of the host genome.</title>
        <authorList>
            <person name="Chaturvedi A."/>
            <person name="Li X."/>
            <person name="Dhandapani V."/>
            <person name="Marshall H."/>
            <person name="Kissane S."/>
            <person name="Cuenca-Cambronero M."/>
            <person name="Asole G."/>
            <person name="Calvet F."/>
            <person name="Ruiz-Romero M."/>
            <person name="Marangio P."/>
            <person name="Guigo R."/>
            <person name="Rago D."/>
            <person name="Mirbahai L."/>
            <person name="Eastwood N."/>
            <person name="Colbourne J.K."/>
            <person name="Zhou J."/>
            <person name="Mallon E."/>
            <person name="Orsini L."/>
        </authorList>
    </citation>
    <scope>NUCLEOTIDE SEQUENCE [LARGE SCALE GENOMIC DNA]</scope>
    <source>
        <strain evidence="1">LRV0_1</strain>
    </source>
</reference>
<protein>
    <submittedName>
        <fullName evidence="1">Uncharacterized protein</fullName>
    </submittedName>
</protein>
<evidence type="ECO:0000313" key="2">
    <source>
        <dbReference type="Proteomes" id="UP001234178"/>
    </source>
</evidence>
<sequence length="81" mass="9548">MENCCEVKQMERELPEWMTKTSVTQTRDRKPSNAAVASGNVCDRRLAYLMSPRELQQVAKEILEWSRNNKNEGKMNKFQFH</sequence>